<comment type="caution">
    <text evidence="3">The sequence shown here is derived from an EMBL/GenBank/DDBJ whole genome shotgun (WGS) entry which is preliminary data.</text>
</comment>
<evidence type="ECO:0000256" key="1">
    <source>
        <dbReference type="ARBA" id="ARBA00006817"/>
    </source>
</evidence>
<keyword evidence="4" id="KW-1185">Reference proteome</keyword>
<dbReference type="AlphaFoldDB" id="A0A557SWJ9"/>
<protein>
    <recommendedName>
        <fullName evidence="2">Activator of Hsp90 ATPase homologue 1/2-like C-terminal domain-containing protein</fullName>
    </recommendedName>
</protein>
<evidence type="ECO:0000259" key="2">
    <source>
        <dbReference type="Pfam" id="PF08327"/>
    </source>
</evidence>
<organism evidence="3 4">
    <name type="scientific">Candidatus Nitrosocosmicus arcticus</name>
    <dbReference type="NCBI Taxonomy" id="2035267"/>
    <lineage>
        <taxon>Archaea</taxon>
        <taxon>Nitrososphaerota</taxon>
        <taxon>Nitrososphaeria</taxon>
        <taxon>Nitrososphaerales</taxon>
        <taxon>Nitrososphaeraceae</taxon>
        <taxon>Candidatus Nitrosocosmicus</taxon>
    </lineage>
</organism>
<accession>A0A557SWJ9</accession>
<comment type="similarity">
    <text evidence="1">Belongs to the AHA1 family.</text>
</comment>
<reference evidence="3 4" key="1">
    <citation type="journal article" date="2019" name="Front. Microbiol.">
        <title>Ammonia Oxidation by the Arctic Terrestrial Thaumarchaeote Candidatus Nitrosocosmicus arcticus Is Stimulated by Increasing Temperatures.</title>
        <authorList>
            <person name="Alves R.J.E."/>
            <person name="Kerou M."/>
            <person name="Zappe A."/>
            <person name="Bittner R."/>
            <person name="Abby S.S."/>
            <person name="Schmidt H.A."/>
            <person name="Pfeifer K."/>
            <person name="Schleper C."/>
        </authorList>
    </citation>
    <scope>NUCLEOTIDE SEQUENCE [LARGE SCALE GENOMIC DNA]</scope>
    <source>
        <strain evidence="3 4">Kfb</strain>
    </source>
</reference>
<feature type="domain" description="Activator of Hsp90 ATPase homologue 1/2-like C-terminal" evidence="2">
    <location>
        <begin position="1"/>
        <end position="51"/>
    </location>
</feature>
<dbReference type="SUPFAM" id="SSF55961">
    <property type="entry name" value="Bet v1-like"/>
    <property type="match status" value="1"/>
</dbReference>
<dbReference type="InterPro" id="IPR023393">
    <property type="entry name" value="START-like_dom_sf"/>
</dbReference>
<gene>
    <name evidence="3" type="ORF">NARC_50160</name>
</gene>
<dbReference type="InterPro" id="IPR013538">
    <property type="entry name" value="ASHA1/2-like_C"/>
</dbReference>
<dbReference type="EMBL" id="VOAH01000005">
    <property type="protein sequence ID" value="TVP40979.1"/>
    <property type="molecule type" value="Genomic_DNA"/>
</dbReference>
<dbReference type="Gene3D" id="3.30.530.20">
    <property type="match status" value="1"/>
</dbReference>
<evidence type="ECO:0000313" key="3">
    <source>
        <dbReference type="EMBL" id="TVP40979.1"/>
    </source>
</evidence>
<proteinExistence type="inferred from homology"/>
<evidence type="ECO:0000313" key="4">
    <source>
        <dbReference type="Proteomes" id="UP000315289"/>
    </source>
</evidence>
<dbReference type="Pfam" id="PF08327">
    <property type="entry name" value="AHSA1"/>
    <property type="match status" value="1"/>
</dbReference>
<name>A0A557SWJ9_9ARCH</name>
<sequence>MAVIITFEDLGDKTEYTALVRHWTVADREEHEKMGFHKDWTQATEQLVALVATL</sequence>
<dbReference type="Proteomes" id="UP000315289">
    <property type="component" value="Unassembled WGS sequence"/>
</dbReference>